<protein>
    <recommendedName>
        <fullName evidence="4">Peptidase</fullName>
    </recommendedName>
</protein>
<organism evidence="2 3">
    <name type="scientific">Sphingomonas hengshuiensis</name>
    <dbReference type="NCBI Taxonomy" id="1609977"/>
    <lineage>
        <taxon>Bacteria</taxon>
        <taxon>Pseudomonadati</taxon>
        <taxon>Pseudomonadota</taxon>
        <taxon>Alphaproteobacteria</taxon>
        <taxon>Sphingomonadales</taxon>
        <taxon>Sphingomonadaceae</taxon>
        <taxon>Sphingomonas</taxon>
    </lineage>
</organism>
<dbReference type="EMBL" id="CP010836">
    <property type="protein sequence ID" value="AJP70913.1"/>
    <property type="molecule type" value="Genomic_DNA"/>
</dbReference>
<evidence type="ECO:0000313" key="2">
    <source>
        <dbReference type="EMBL" id="AJP70913.1"/>
    </source>
</evidence>
<dbReference type="KEGG" id="sphi:TS85_02380"/>
<feature type="signal peptide" evidence="1">
    <location>
        <begin position="1"/>
        <end position="17"/>
    </location>
</feature>
<proteinExistence type="predicted"/>
<keyword evidence="3" id="KW-1185">Reference proteome</keyword>
<dbReference type="AlphaFoldDB" id="A0A7U5BEP6"/>
<accession>A0A7U5BEP6</accession>
<reference evidence="2 3" key="1">
    <citation type="journal article" date="2015" name="Int. J. Syst. Evol. Microbiol.">
        <title>Sphingomonas hengshuiensis sp. nov., isolated from lake wetland.</title>
        <authorList>
            <person name="Wei S."/>
            <person name="Wang T."/>
            <person name="Liu H."/>
            <person name="Zhang C."/>
            <person name="Guo J."/>
            <person name="Wang Q."/>
            <person name="Liang K."/>
            <person name="Zhang Z."/>
        </authorList>
    </citation>
    <scope>NUCLEOTIDE SEQUENCE [LARGE SCALE GENOMIC DNA]</scope>
    <source>
        <strain evidence="2 3">WHSC-8</strain>
    </source>
</reference>
<evidence type="ECO:0000313" key="3">
    <source>
        <dbReference type="Proteomes" id="UP000032300"/>
    </source>
</evidence>
<dbReference type="Proteomes" id="UP000032300">
    <property type="component" value="Chromosome"/>
</dbReference>
<dbReference type="RefSeq" id="WP_044330213.1">
    <property type="nucleotide sequence ID" value="NZ_CP010836.1"/>
</dbReference>
<evidence type="ECO:0000256" key="1">
    <source>
        <dbReference type="SAM" id="SignalP"/>
    </source>
</evidence>
<keyword evidence="1" id="KW-0732">Signal</keyword>
<feature type="chain" id="PRO_5030911278" description="Peptidase" evidence="1">
    <location>
        <begin position="18"/>
        <end position="116"/>
    </location>
</feature>
<sequence>MHSLVKLATAAAALAGAAVLGGCASDRYGYGGGYSGVAVGYGAGYGNPYWGWNDNFYYPGTGVYVYDNNRRRHRWNDSQRGYWEGRRSNWRGDRRMRSNWRDFRGQRGPRSPRGRR</sequence>
<dbReference type="PROSITE" id="PS51257">
    <property type="entry name" value="PROKAR_LIPOPROTEIN"/>
    <property type="match status" value="1"/>
</dbReference>
<reference evidence="2 3" key="2">
    <citation type="submission" date="2015-02" db="EMBL/GenBank/DDBJ databases">
        <title>The complete genome of Sphingomonas hengshuiensis sp. WHSC-8 isolated from soil of Hengshui Lake.</title>
        <authorList>
            <person name="Wei S."/>
            <person name="Guo J."/>
            <person name="Su C."/>
            <person name="Wu R."/>
            <person name="Zhang Z."/>
            <person name="Liang K."/>
            <person name="Li H."/>
            <person name="Wang T."/>
            <person name="Liu H."/>
            <person name="Zhang C."/>
            <person name="Li Z."/>
            <person name="Wang Q."/>
            <person name="Meng J."/>
        </authorList>
    </citation>
    <scope>NUCLEOTIDE SEQUENCE [LARGE SCALE GENOMIC DNA]</scope>
    <source>
        <strain evidence="2 3">WHSC-8</strain>
    </source>
</reference>
<gene>
    <name evidence="2" type="ORF">TS85_02380</name>
</gene>
<evidence type="ECO:0008006" key="4">
    <source>
        <dbReference type="Google" id="ProtNLM"/>
    </source>
</evidence>
<name>A0A7U5BEP6_9SPHN</name>